<evidence type="ECO:0000313" key="3">
    <source>
        <dbReference type="EMBL" id="KAF9525076.1"/>
    </source>
</evidence>
<dbReference type="Proteomes" id="UP000807306">
    <property type="component" value="Unassembled WGS sequence"/>
</dbReference>
<accession>A0A9P6JLC6</accession>
<gene>
    <name evidence="3" type="ORF">CPB83DRAFT_568092</name>
</gene>
<feature type="domain" description="DUF6533" evidence="2">
    <location>
        <begin position="23"/>
        <end position="65"/>
    </location>
</feature>
<comment type="caution">
    <text evidence="3">The sequence shown here is derived from an EMBL/GenBank/DDBJ whole genome shotgun (WGS) entry which is preliminary data.</text>
</comment>
<name>A0A9P6JLC6_9AGAR</name>
<feature type="transmembrane region" description="Helical" evidence="1">
    <location>
        <begin position="87"/>
        <end position="110"/>
    </location>
</feature>
<keyword evidence="4" id="KW-1185">Reference proteome</keyword>
<dbReference type="EMBL" id="MU157889">
    <property type="protein sequence ID" value="KAF9525076.1"/>
    <property type="molecule type" value="Genomic_DNA"/>
</dbReference>
<keyword evidence="1" id="KW-0472">Membrane</keyword>
<evidence type="ECO:0000313" key="4">
    <source>
        <dbReference type="Proteomes" id="UP000807306"/>
    </source>
</evidence>
<sequence length="285" mass="32678">MHPVDLSVDDLQDLRYEMAGRLTCLAGLVLVLWDHSITFSLEVDHIWFSDWTIVKLLFLMARYSPYVDVSSAVFFNFATHLTTKSCWNYNIAILFLSAFGMAAAEAILILRAISICDLRGKLLRFLLGPILIINIPMTFCLVKWAFSVKFDSGPAKLWSCHFHRSTSPPLVIAGYAFIAFLEGLLSLFNLWMRKKNFCPKSGSLMKAFYADEQFLIYCFCERIIIKLCRCLIISSDIFAQHWYFGPFYLSLPYCDVRCFGFMSGSHPLTKFSVYIAVFMLYSPHG</sequence>
<feature type="transmembrane region" description="Helical" evidence="1">
    <location>
        <begin position="122"/>
        <end position="146"/>
    </location>
</feature>
<dbReference type="AlphaFoldDB" id="A0A9P6JLC6"/>
<keyword evidence="1" id="KW-0812">Transmembrane</keyword>
<dbReference type="OrthoDB" id="2638860at2759"/>
<organism evidence="3 4">
    <name type="scientific">Crepidotus variabilis</name>
    <dbReference type="NCBI Taxonomy" id="179855"/>
    <lineage>
        <taxon>Eukaryota</taxon>
        <taxon>Fungi</taxon>
        <taxon>Dikarya</taxon>
        <taxon>Basidiomycota</taxon>
        <taxon>Agaricomycotina</taxon>
        <taxon>Agaricomycetes</taxon>
        <taxon>Agaricomycetidae</taxon>
        <taxon>Agaricales</taxon>
        <taxon>Agaricineae</taxon>
        <taxon>Crepidotaceae</taxon>
        <taxon>Crepidotus</taxon>
    </lineage>
</organism>
<dbReference type="Pfam" id="PF20151">
    <property type="entry name" value="DUF6533"/>
    <property type="match status" value="1"/>
</dbReference>
<evidence type="ECO:0000256" key="1">
    <source>
        <dbReference type="SAM" id="Phobius"/>
    </source>
</evidence>
<protein>
    <recommendedName>
        <fullName evidence="2">DUF6533 domain-containing protein</fullName>
    </recommendedName>
</protein>
<feature type="transmembrane region" description="Helical" evidence="1">
    <location>
        <begin position="172"/>
        <end position="191"/>
    </location>
</feature>
<dbReference type="InterPro" id="IPR045340">
    <property type="entry name" value="DUF6533"/>
</dbReference>
<proteinExistence type="predicted"/>
<reference evidence="3" key="1">
    <citation type="submission" date="2020-11" db="EMBL/GenBank/DDBJ databases">
        <authorList>
            <consortium name="DOE Joint Genome Institute"/>
            <person name="Ahrendt S."/>
            <person name="Riley R."/>
            <person name="Andreopoulos W."/>
            <person name="Labutti K."/>
            <person name="Pangilinan J."/>
            <person name="Ruiz-Duenas F.J."/>
            <person name="Barrasa J.M."/>
            <person name="Sanchez-Garcia M."/>
            <person name="Camarero S."/>
            <person name="Miyauchi S."/>
            <person name="Serrano A."/>
            <person name="Linde D."/>
            <person name="Babiker R."/>
            <person name="Drula E."/>
            <person name="Ayuso-Fernandez I."/>
            <person name="Pacheco R."/>
            <person name="Padilla G."/>
            <person name="Ferreira P."/>
            <person name="Barriuso J."/>
            <person name="Kellner H."/>
            <person name="Castanera R."/>
            <person name="Alfaro M."/>
            <person name="Ramirez L."/>
            <person name="Pisabarro A.G."/>
            <person name="Kuo A."/>
            <person name="Tritt A."/>
            <person name="Lipzen A."/>
            <person name="He G."/>
            <person name="Yan M."/>
            <person name="Ng V."/>
            <person name="Cullen D."/>
            <person name="Martin F."/>
            <person name="Rosso M.-N."/>
            <person name="Henrissat B."/>
            <person name="Hibbett D."/>
            <person name="Martinez A.T."/>
            <person name="Grigoriev I.V."/>
        </authorList>
    </citation>
    <scope>NUCLEOTIDE SEQUENCE</scope>
    <source>
        <strain evidence="3">CBS 506.95</strain>
    </source>
</reference>
<evidence type="ECO:0000259" key="2">
    <source>
        <dbReference type="Pfam" id="PF20151"/>
    </source>
</evidence>
<keyword evidence="1" id="KW-1133">Transmembrane helix</keyword>